<keyword evidence="7" id="KW-1185">Reference proteome</keyword>
<dbReference type="PROSITE" id="PS50850">
    <property type="entry name" value="MFS"/>
    <property type="match status" value="1"/>
</dbReference>
<feature type="transmembrane region" description="Helical" evidence="4">
    <location>
        <begin position="71"/>
        <end position="90"/>
    </location>
</feature>
<evidence type="ECO:0000256" key="3">
    <source>
        <dbReference type="ARBA" id="ARBA00023136"/>
    </source>
</evidence>
<protein>
    <submittedName>
        <fullName evidence="6">MFS transporter</fullName>
    </submittedName>
</protein>
<accession>A0ABV8UAI2</accession>
<evidence type="ECO:0000259" key="5">
    <source>
        <dbReference type="PROSITE" id="PS50850"/>
    </source>
</evidence>
<feature type="transmembrane region" description="Helical" evidence="4">
    <location>
        <begin position="96"/>
        <end position="120"/>
    </location>
</feature>
<feature type="transmembrane region" description="Helical" evidence="4">
    <location>
        <begin position="276"/>
        <end position="295"/>
    </location>
</feature>
<proteinExistence type="predicted"/>
<feature type="transmembrane region" description="Helical" evidence="4">
    <location>
        <begin position="45"/>
        <end position="64"/>
    </location>
</feature>
<feature type="transmembrane region" description="Helical" evidence="4">
    <location>
        <begin position="371"/>
        <end position="389"/>
    </location>
</feature>
<evidence type="ECO:0000313" key="6">
    <source>
        <dbReference type="EMBL" id="MFC4348125.1"/>
    </source>
</evidence>
<comment type="caution">
    <text evidence="6">The sequence shown here is derived from an EMBL/GenBank/DDBJ whole genome shotgun (WGS) entry which is preliminary data.</text>
</comment>
<dbReference type="InterPro" id="IPR036259">
    <property type="entry name" value="MFS_trans_sf"/>
</dbReference>
<dbReference type="PANTHER" id="PTHR23534:SF1">
    <property type="entry name" value="MAJOR FACILITATOR SUPERFAMILY PROTEIN"/>
    <property type="match status" value="1"/>
</dbReference>
<evidence type="ECO:0000313" key="7">
    <source>
        <dbReference type="Proteomes" id="UP001595776"/>
    </source>
</evidence>
<dbReference type="Gene3D" id="1.20.1250.20">
    <property type="entry name" value="MFS general substrate transporter like domains"/>
    <property type="match status" value="1"/>
</dbReference>
<dbReference type="RefSeq" id="WP_156432003.1">
    <property type="nucleotide sequence ID" value="NZ_JBHSCR010000006.1"/>
</dbReference>
<name>A0ABV8UAI2_9PROT</name>
<reference evidence="7" key="1">
    <citation type="journal article" date="2019" name="Int. J. Syst. Evol. Microbiol.">
        <title>The Global Catalogue of Microorganisms (GCM) 10K type strain sequencing project: providing services to taxonomists for standard genome sequencing and annotation.</title>
        <authorList>
            <consortium name="The Broad Institute Genomics Platform"/>
            <consortium name="The Broad Institute Genome Sequencing Center for Infectious Disease"/>
            <person name="Wu L."/>
            <person name="Ma J."/>
        </authorList>
    </citation>
    <scope>NUCLEOTIDE SEQUENCE [LARGE SCALE GENOMIC DNA]</scope>
    <source>
        <strain evidence="7">CGMCC 1.15304</strain>
    </source>
</reference>
<dbReference type="EMBL" id="JBHSCR010000006">
    <property type="protein sequence ID" value="MFC4348125.1"/>
    <property type="molecule type" value="Genomic_DNA"/>
</dbReference>
<keyword evidence="2 4" id="KW-1133">Transmembrane helix</keyword>
<feature type="transmembrane region" description="Helical" evidence="4">
    <location>
        <begin position="214"/>
        <end position="233"/>
    </location>
</feature>
<feature type="transmembrane region" description="Helical" evidence="4">
    <location>
        <begin position="343"/>
        <end position="365"/>
    </location>
</feature>
<feature type="domain" description="Major facilitator superfamily (MFS) profile" evidence="5">
    <location>
        <begin position="178"/>
        <end position="399"/>
    </location>
</feature>
<dbReference type="SUPFAM" id="SSF103473">
    <property type="entry name" value="MFS general substrate transporter"/>
    <property type="match status" value="1"/>
</dbReference>
<feature type="transmembrane region" description="Helical" evidence="4">
    <location>
        <begin position="301"/>
        <end position="322"/>
    </location>
</feature>
<dbReference type="Proteomes" id="UP001595776">
    <property type="component" value="Unassembled WGS sequence"/>
</dbReference>
<evidence type="ECO:0000256" key="4">
    <source>
        <dbReference type="SAM" id="Phobius"/>
    </source>
</evidence>
<dbReference type="PANTHER" id="PTHR23534">
    <property type="entry name" value="MFS PERMEASE"/>
    <property type="match status" value="1"/>
</dbReference>
<dbReference type="InterPro" id="IPR020846">
    <property type="entry name" value="MFS_dom"/>
</dbReference>
<sequence>MTQYRNVILLALAQACFLATSMTMVTFAGLAGIAAAPDPKYATLPVTLSIVSTALTTAPMSIIMQRTSRRFGFRLGAAIGVLSALMMTYAVYSGSFILLCVGALMVGPFQSSAQYYRFAAAESVPADKSSRAISFVLIGGLVASFFVPTLWRFFGDLFEGVDYMGAFVFAAVVVACVFIPVAFLRPLEEAFDVGSDNAKEEDARPMGAIVRQPGFIVAVVNAALGYAMMSFVMTATPLAMEICRIGEASPEVIQQHVIAMFLPSLFTGFLIQRFGLFSILLVGHMAFAVAFMTALSGIEVMHFSVALIALGLGWNFCFVGGTTLLTRVHTQAEKGRVQGLNEFLVFSTTGVASFAAGLILNLYGWQTVNQAAFVMLVIASAITLVWGMAGQLRARRGRL</sequence>
<evidence type="ECO:0000256" key="2">
    <source>
        <dbReference type="ARBA" id="ARBA00022989"/>
    </source>
</evidence>
<keyword evidence="1 4" id="KW-0812">Transmembrane</keyword>
<feature type="transmembrane region" description="Helical" evidence="4">
    <location>
        <begin position="163"/>
        <end position="184"/>
    </location>
</feature>
<organism evidence="6 7">
    <name type="scientific">Kordiimonas lipolytica</name>
    <dbReference type="NCBI Taxonomy" id="1662421"/>
    <lineage>
        <taxon>Bacteria</taxon>
        <taxon>Pseudomonadati</taxon>
        <taxon>Pseudomonadota</taxon>
        <taxon>Alphaproteobacteria</taxon>
        <taxon>Kordiimonadales</taxon>
        <taxon>Kordiimonadaceae</taxon>
        <taxon>Kordiimonas</taxon>
    </lineage>
</organism>
<evidence type="ECO:0000256" key="1">
    <source>
        <dbReference type="ARBA" id="ARBA00022692"/>
    </source>
</evidence>
<dbReference type="PROSITE" id="PS51257">
    <property type="entry name" value="PROKAR_LIPOPROTEIN"/>
    <property type="match status" value="1"/>
</dbReference>
<gene>
    <name evidence="6" type="ORF">ACFO5Q_09740</name>
</gene>
<keyword evidence="3 4" id="KW-0472">Membrane</keyword>
<feature type="transmembrane region" description="Helical" evidence="4">
    <location>
        <begin position="253"/>
        <end position="271"/>
    </location>
</feature>
<dbReference type="Pfam" id="PF07690">
    <property type="entry name" value="MFS_1"/>
    <property type="match status" value="1"/>
</dbReference>
<feature type="transmembrane region" description="Helical" evidence="4">
    <location>
        <begin position="132"/>
        <end position="151"/>
    </location>
</feature>
<dbReference type="InterPro" id="IPR011701">
    <property type="entry name" value="MFS"/>
</dbReference>